<organism evidence="2 3">
    <name type="scientific">Caulobacter phage CcrSwift</name>
    <dbReference type="NCBI Taxonomy" id="2927984"/>
    <lineage>
        <taxon>Viruses</taxon>
        <taxon>Duplodnaviria</taxon>
        <taxon>Heunggongvirae</taxon>
        <taxon>Uroviricota</taxon>
        <taxon>Caudoviricetes</taxon>
        <taxon>Jeanschmidtviridae</taxon>
        <taxon>Shapirovirus</taxon>
        <taxon>Shapirovirus swift</taxon>
    </lineage>
</organism>
<dbReference type="Proteomes" id="UP000000460">
    <property type="component" value="Segment"/>
</dbReference>
<dbReference type="EMBL" id="JX100809">
    <property type="protein sequence ID" value="AFU88503.1"/>
    <property type="molecule type" value="Genomic_DNA"/>
</dbReference>
<protein>
    <submittedName>
        <fullName evidence="2">Uncharacterized protein</fullName>
    </submittedName>
</protein>
<evidence type="ECO:0000313" key="3">
    <source>
        <dbReference type="Proteomes" id="UP000000460"/>
    </source>
</evidence>
<proteinExistence type="predicted"/>
<gene>
    <name evidence="2" type="ORF">CcrSwift_gp185</name>
</gene>
<dbReference type="KEGG" id="vg:13996720"/>
<reference evidence="2 3" key="1">
    <citation type="journal article" date="2012" name="BMC Genomics">
        <title>The Caulobacter crescentus phage phiCbK: genomics of a canonical phage.</title>
        <authorList>
            <person name="Gill J.J."/>
            <person name="Berry J.D."/>
            <person name="Russell W.K."/>
            <person name="Lessor L."/>
            <person name="Escobar Garcia D.A."/>
            <person name="Hernandez D."/>
            <person name="Kane A."/>
            <person name="Keene J."/>
            <person name="Maddox M."/>
            <person name="Martin R."/>
            <person name="Mohan S."/>
            <person name="Thorn A.M."/>
            <person name="Russell D.H."/>
            <person name="Young R."/>
        </authorList>
    </citation>
    <scope>NUCLEOTIDE SEQUENCE [LARGE SCALE GENOMIC DNA]</scope>
</reference>
<feature type="region of interest" description="Disordered" evidence="1">
    <location>
        <begin position="53"/>
        <end position="76"/>
    </location>
</feature>
<name>K4JX45_9CAUD</name>
<accession>K4JX45</accession>
<dbReference type="RefSeq" id="YP_006989918.1">
    <property type="nucleotide sequence ID" value="NC_019411.1"/>
</dbReference>
<evidence type="ECO:0000256" key="1">
    <source>
        <dbReference type="SAM" id="MobiDB-lite"/>
    </source>
</evidence>
<dbReference type="GeneID" id="13996720"/>
<evidence type="ECO:0000313" key="2">
    <source>
        <dbReference type="EMBL" id="AFU88503.1"/>
    </source>
</evidence>
<sequence>MTPGIIPMILAISHRRNDNCYRWYRFDPKWRRIPLHRLFGGYMPTRVEAKDMSTSIGHGRIERRNLEKDRHAPAPR</sequence>
<keyword evidence="3" id="KW-1185">Reference proteome</keyword>
<feature type="compositionally biased region" description="Basic and acidic residues" evidence="1">
    <location>
        <begin position="59"/>
        <end position="76"/>
    </location>
</feature>